<dbReference type="Proteomes" id="UP001529510">
    <property type="component" value="Unassembled WGS sequence"/>
</dbReference>
<evidence type="ECO:0000313" key="2">
    <source>
        <dbReference type="EMBL" id="KAL0190986.1"/>
    </source>
</evidence>
<proteinExistence type="predicted"/>
<dbReference type="EMBL" id="JAMKFB020000006">
    <property type="protein sequence ID" value="KAL0190986.1"/>
    <property type="molecule type" value="Genomic_DNA"/>
</dbReference>
<name>A0ABD0QXR2_CIRMR</name>
<feature type="compositionally biased region" description="Basic and acidic residues" evidence="1">
    <location>
        <begin position="107"/>
        <end position="133"/>
    </location>
</feature>
<sequence>NSGFQEPGDPITMFGDRHCGNSPLIPDLSHDGASRAASGPRQPSASPSPSSSQSGSEFAAFTPASSARTATSSFLIKDILGDSKPLAAVPSPHHSPKTESGTAPDGIRPKLEQDENRSKLDKRDDMQNDLKCN</sequence>
<keyword evidence="3" id="KW-1185">Reference proteome</keyword>
<evidence type="ECO:0000313" key="3">
    <source>
        <dbReference type="Proteomes" id="UP001529510"/>
    </source>
</evidence>
<comment type="caution">
    <text evidence="2">The sequence shown here is derived from an EMBL/GenBank/DDBJ whole genome shotgun (WGS) entry which is preliminary data.</text>
</comment>
<evidence type="ECO:0000256" key="1">
    <source>
        <dbReference type="SAM" id="MobiDB-lite"/>
    </source>
</evidence>
<organism evidence="2 3">
    <name type="scientific">Cirrhinus mrigala</name>
    <name type="common">Mrigala</name>
    <dbReference type="NCBI Taxonomy" id="683832"/>
    <lineage>
        <taxon>Eukaryota</taxon>
        <taxon>Metazoa</taxon>
        <taxon>Chordata</taxon>
        <taxon>Craniata</taxon>
        <taxon>Vertebrata</taxon>
        <taxon>Euteleostomi</taxon>
        <taxon>Actinopterygii</taxon>
        <taxon>Neopterygii</taxon>
        <taxon>Teleostei</taxon>
        <taxon>Ostariophysi</taxon>
        <taxon>Cypriniformes</taxon>
        <taxon>Cyprinidae</taxon>
        <taxon>Labeoninae</taxon>
        <taxon>Labeonini</taxon>
        <taxon>Cirrhinus</taxon>
    </lineage>
</organism>
<feature type="non-terminal residue" evidence="2">
    <location>
        <position position="133"/>
    </location>
</feature>
<accession>A0ABD0QXR2</accession>
<gene>
    <name evidence="2" type="ORF">M9458_013684</name>
</gene>
<feature type="compositionally biased region" description="Low complexity" evidence="1">
    <location>
        <begin position="34"/>
        <end position="68"/>
    </location>
</feature>
<feature type="non-terminal residue" evidence="2">
    <location>
        <position position="1"/>
    </location>
</feature>
<feature type="region of interest" description="Disordered" evidence="1">
    <location>
        <begin position="84"/>
        <end position="133"/>
    </location>
</feature>
<feature type="region of interest" description="Disordered" evidence="1">
    <location>
        <begin position="1"/>
        <end position="68"/>
    </location>
</feature>
<protein>
    <submittedName>
        <fullName evidence="2">Uncharacterized protein</fullName>
    </submittedName>
</protein>
<reference evidence="2 3" key="1">
    <citation type="submission" date="2024-05" db="EMBL/GenBank/DDBJ databases">
        <title>Genome sequencing and assembly of Indian major carp, Cirrhinus mrigala (Hamilton, 1822).</title>
        <authorList>
            <person name="Mohindra V."/>
            <person name="Chowdhury L.M."/>
            <person name="Lal K."/>
            <person name="Jena J.K."/>
        </authorList>
    </citation>
    <scope>NUCLEOTIDE SEQUENCE [LARGE SCALE GENOMIC DNA]</scope>
    <source>
        <strain evidence="2">CM1030</strain>
        <tissue evidence="2">Blood</tissue>
    </source>
</reference>
<dbReference type="AlphaFoldDB" id="A0ABD0QXR2"/>